<comment type="caution">
    <text evidence="1">The sequence shown here is derived from an EMBL/GenBank/DDBJ whole genome shotgun (WGS) entry which is preliminary data.</text>
</comment>
<dbReference type="Proteomes" id="UP000268857">
    <property type="component" value="Unassembled WGS sequence"/>
</dbReference>
<name>A0A433NNX6_CHLFR</name>
<keyword evidence="2" id="KW-1185">Reference proteome</keyword>
<dbReference type="AlphaFoldDB" id="A0A433NNX6"/>
<sequence length="53" mass="6231">MLTTREYQILYAIMEFCNETGNMREQLLNLYGFNVTQQELNELKDKVLELATG</sequence>
<dbReference type="EMBL" id="RSCJ01000003">
    <property type="protein sequence ID" value="RUR85064.1"/>
    <property type="molecule type" value="Genomic_DNA"/>
</dbReference>
<proteinExistence type="predicted"/>
<evidence type="ECO:0000313" key="1">
    <source>
        <dbReference type="EMBL" id="RUR85064.1"/>
    </source>
</evidence>
<dbReference type="RefSeq" id="WP_016874957.1">
    <property type="nucleotide sequence ID" value="NZ_AJLN01000108.1"/>
</dbReference>
<gene>
    <name evidence="1" type="ORF">PCC6912_11800</name>
</gene>
<evidence type="ECO:0000313" key="2">
    <source>
        <dbReference type="Proteomes" id="UP000268857"/>
    </source>
</evidence>
<reference evidence="1 2" key="1">
    <citation type="journal article" date="2019" name="Genome Biol. Evol.">
        <title>Day and night: Metabolic profiles and evolutionary relationships of six axenic non-marine cyanobacteria.</title>
        <authorList>
            <person name="Will S.E."/>
            <person name="Henke P."/>
            <person name="Boedeker C."/>
            <person name="Huang S."/>
            <person name="Brinkmann H."/>
            <person name="Rohde M."/>
            <person name="Jarek M."/>
            <person name="Friedl T."/>
            <person name="Seufert S."/>
            <person name="Schumacher M."/>
            <person name="Overmann J."/>
            <person name="Neumann-Schaal M."/>
            <person name="Petersen J."/>
        </authorList>
    </citation>
    <scope>NUCLEOTIDE SEQUENCE [LARGE SCALE GENOMIC DNA]</scope>
    <source>
        <strain evidence="1 2">PCC 6912</strain>
    </source>
</reference>
<protein>
    <submittedName>
        <fullName evidence="1">Uncharacterized protein</fullName>
    </submittedName>
</protein>
<organism evidence="1 2">
    <name type="scientific">Chlorogloeopsis fritschii PCC 6912</name>
    <dbReference type="NCBI Taxonomy" id="211165"/>
    <lineage>
        <taxon>Bacteria</taxon>
        <taxon>Bacillati</taxon>
        <taxon>Cyanobacteriota</taxon>
        <taxon>Cyanophyceae</taxon>
        <taxon>Nostocales</taxon>
        <taxon>Chlorogloeopsidaceae</taxon>
        <taxon>Chlorogloeopsis</taxon>
    </lineage>
</organism>
<accession>A0A433NNX6</accession>